<evidence type="ECO:0000313" key="1">
    <source>
        <dbReference type="EMBL" id="TFK80420.1"/>
    </source>
</evidence>
<gene>
    <name evidence="1" type="ORF">K466DRAFT_452191</name>
</gene>
<dbReference type="PANTHER" id="PTHR46579">
    <property type="entry name" value="F5/8 TYPE C DOMAIN-CONTAINING PROTEIN-RELATED"/>
    <property type="match status" value="1"/>
</dbReference>
<name>A0A5C3NWM8_9APHY</name>
<protein>
    <submittedName>
        <fullName evidence="1">Uncharacterized protein</fullName>
    </submittedName>
</protein>
<accession>A0A5C3NWM8</accession>
<keyword evidence="2" id="KW-1185">Reference proteome</keyword>
<dbReference type="Proteomes" id="UP000308197">
    <property type="component" value="Unassembled WGS sequence"/>
</dbReference>
<dbReference type="PANTHER" id="PTHR46579:SF2">
    <property type="entry name" value="C2H2-TYPE DOMAIN-CONTAINING PROTEIN"/>
    <property type="match status" value="1"/>
</dbReference>
<reference evidence="1 2" key="1">
    <citation type="journal article" date="2019" name="Nat. Ecol. Evol.">
        <title>Megaphylogeny resolves global patterns of mushroom evolution.</title>
        <authorList>
            <person name="Varga T."/>
            <person name="Krizsan K."/>
            <person name="Foldi C."/>
            <person name="Dima B."/>
            <person name="Sanchez-Garcia M."/>
            <person name="Sanchez-Ramirez S."/>
            <person name="Szollosi G.J."/>
            <person name="Szarkandi J.G."/>
            <person name="Papp V."/>
            <person name="Albert L."/>
            <person name="Andreopoulos W."/>
            <person name="Angelini C."/>
            <person name="Antonin V."/>
            <person name="Barry K.W."/>
            <person name="Bougher N.L."/>
            <person name="Buchanan P."/>
            <person name="Buyck B."/>
            <person name="Bense V."/>
            <person name="Catcheside P."/>
            <person name="Chovatia M."/>
            <person name="Cooper J."/>
            <person name="Damon W."/>
            <person name="Desjardin D."/>
            <person name="Finy P."/>
            <person name="Geml J."/>
            <person name="Haridas S."/>
            <person name="Hughes K."/>
            <person name="Justo A."/>
            <person name="Karasinski D."/>
            <person name="Kautmanova I."/>
            <person name="Kiss B."/>
            <person name="Kocsube S."/>
            <person name="Kotiranta H."/>
            <person name="LaButti K.M."/>
            <person name="Lechner B.E."/>
            <person name="Liimatainen K."/>
            <person name="Lipzen A."/>
            <person name="Lukacs Z."/>
            <person name="Mihaltcheva S."/>
            <person name="Morgado L.N."/>
            <person name="Niskanen T."/>
            <person name="Noordeloos M.E."/>
            <person name="Ohm R.A."/>
            <person name="Ortiz-Santana B."/>
            <person name="Ovrebo C."/>
            <person name="Racz N."/>
            <person name="Riley R."/>
            <person name="Savchenko A."/>
            <person name="Shiryaev A."/>
            <person name="Soop K."/>
            <person name="Spirin V."/>
            <person name="Szebenyi C."/>
            <person name="Tomsovsky M."/>
            <person name="Tulloss R.E."/>
            <person name="Uehling J."/>
            <person name="Grigoriev I.V."/>
            <person name="Vagvolgyi C."/>
            <person name="Papp T."/>
            <person name="Martin F.M."/>
            <person name="Miettinen O."/>
            <person name="Hibbett D.S."/>
            <person name="Nagy L.G."/>
        </authorList>
    </citation>
    <scope>NUCLEOTIDE SEQUENCE [LARGE SCALE GENOMIC DNA]</scope>
    <source>
        <strain evidence="1 2">HHB13444</strain>
    </source>
</reference>
<sequence length="65" mass="7855">RTATEHRRLAAQWRDAATEAERRDLFKEHGVRWSELLRLPYWDPIRFPVVDPMHNLLLGNLRHHC</sequence>
<feature type="non-terminal residue" evidence="1">
    <location>
        <position position="65"/>
    </location>
</feature>
<feature type="non-terminal residue" evidence="1">
    <location>
        <position position="1"/>
    </location>
</feature>
<dbReference type="EMBL" id="ML211775">
    <property type="protein sequence ID" value="TFK80420.1"/>
    <property type="molecule type" value="Genomic_DNA"/>
</dbReference>
<evidence type="ECO:0000313" key="2">
    <source>
        <dbReference type="Proteomes" id="UP000308197"/>
    </source>
</evidence>
<organism evidence="1 2">
    <name type="scientific">Polyporus arcularius HHB13444</name>
    <dbReference type="NCBI Taxonomy" id="1314778"/>
    <lineage>
        <taxon>Eukaryota</taxon>
        <taxon>Fungi</taxon>
        <taxon>Dikarya</taxon>
        <taxon>Basidiomycota</taxon>
        <taxon>Agaricomycotina</taxon>
        <taxon>Agaricomycetes</taxon>
        <taxon>Polyporales</taxon>
        <taxon>Polyporaceae</taxon>
        <taxon>Polyporus</taxon>
    </lineage>
</organism>
<dbReference type="InParanoid" id="A0A5C3NWM8"/>
<dbReference type="AlphaFoldDB" id="A0A5C3NWM8"/>
<dbReference type="STRING" id="1314778.A0A5C3NWM8"/>
<proteinExistence type="predicted"/>